<feature type="region of interest" description="Disordered" evidence="2">
    <location>
        <begin position="122"/>
        <end position="167"/>
    </location>
</feature>
<evidence type="ECO:0000313" key="4">
    <source>
        <dbReference type="EMBL" id="KXZ48044.1"/>
    </source>
</evidence>
<keyword evidence="5" id="KW-1185">Reference proteome</keyword>
<dbReference type="PANTHER" id="PTHR24078:SF519">
    <property type="entry name" value="DNAJ HOMOLOG SUBFAMILY B MEMBER 13"/>
    <property type="match status" value="1"/>
</dbReference>
<dbReference type="InterPro" id="IPR001623">
    <property type="entry name" value="DnaJ_domain"/>
</dbReference>
<dbReference type="STRING" id="33097.A0A150GDY0"/>
<name>A0A150GDY0_GONPE</name>
<feature type="compositionally biased region" description="Low complexity" evidence="2">
    <location>
        <begin position="135"/>
        <end position="156"/>
    </location>
</feature>
<dbReference type="Pfam" id="PF00226">
    <property type="entry name" value="DnaJ"/>
    <property type="match status" value="1"/>
</dbReference>
<sequence length="431" mass="44733">MSVNYYALLGLNATASDSEVRQAYRRKVIQYHPDKRHLLADHDDCLARADEVFRLIQEAYETLSCPEKRCLYDFVGAFAALADAAIPDAQGLLHRGSTPPGSSSSGDLAACWFRHSPSPSGDGTASAPRCPPCPSTDTAASRSSGGSRGTAAQAGGPQPHGHSAATAVSAGTTLAQQPYGAVPAASASADVTHRLWLTLEEMYSGCVKQLRLARRVCRAAAAAPAVAAAAGPAGFWAACSAAAAAGMHLDVGGAPTATAAAAVLEHVEELFRVVVQPGWKAGMRVTFRGKGDELPGRCAGDMVLVVSQAAHSTFERRGHDLHTVLSVPLLAALAGGSVPLTTLDGRTLTLPLGPACLQPHSEHVLKGEGMPIMHPRPRQRPAPGGGAAAGGGGAEAAPAPTRGDLHVRFEVQFPQELTAQQKEELKEVLQR</sequence>
<dbReference type="AlphaFoldDB" id="A0A150GDY0"/>
<evidence type="ECO:0000313" key="5">
    <source>
        <dbReference type="Proteomes" id="UP000075714"/>
    </source>
</evidence>
<dbReference type="Gene3D" id="1.10.287.110">
    <property type="entry name" value="DnaJ domain"/>
    <property type="match status" value="1"/>
</dbReference>
<dbReference type="CDD" id="cd10747">
    <property type="entry name" value="DnaJ_C"/>
    <property type="match status" value="1"/>
</dbReference>
<proteinExistence type="predicted"/>
<dbReference type="Proteomes" id="UP000075714">
    <property type="component" value="Unassembled WGS sequence"/>
</dbReference>
<keyword evidence="1" id="KW-0143">Chaperone</keyword>
<dbReference type="CDD" id="cd06257">
    <property type="entry name" value="DnaJ"/>
    <property type="match status" value="1"/>
</dbReference>
<dbReference type="SUPFAM" id="SSF46565">
    <property type="entry name" value="Chaperone J-domain"/>
    <property type="match status" value="1"/>
</dbReference>
<gene>
    <name evidence="4" type="ORF">GPECTOR_30g139</name>
</gene>
<dbReference type="EMBL" id="LSYV01000031">
    <property type="protein sequence ID" value="KXZ48044.1"/>
    <property type="molecule type" value="Genomic_DNA"/>
</dbReference>
<dbReference type="InterPro" id="IPR036869">
    <property type="entry name" value="J_dom_sf"/>
</dbReference>
<dbReference type="Pfam" id="PF01556">
    <property type="entry name" value="DnaJ_C"/>
    <property type="match status" value="1"/>
</dbReference>
<accession>A0A150GDY0</accession>
<protein>
    <recommendedName>
        <fullName evidence="3">J domain-containing protein</fullName>
    </recommendedName>
</protein>
<dbReference type="PANTHER" id="PTHR24078">
    <property type="entry name" value="DNAJ HOMOLOG SUBFAMILY C MEMBER"/>
    <property type="match status" value="1"/>
</dbReference>
<organism evidence="4 5">
    <name type="scientific">Gonium pectorale</name>
    <name type="common">Green alga</name>
    <dbReference type="NCBI Taxonomy" id="33097"/>
    <lineage>
        <taxon>Eukaryota</taxon>
        <taxon>Viridiplantae</taxon>
        <taxon>Chlorophyta</taxon>
        <taxon>core chlorophytes</taxon>
        <taxon>Chlorophyceae</taxon>
        <taxon>CS clade</taxon>
        <taxon>Chlamydomonadales</taxon>
        <taxon>Volvocaceae</taxon>
        <taxon>Gonium</taxon>
    </lineage>
</organism>
<dbReference type="SUPFAM" id="SSF49493">
    <property type="entry name" value="HSP40/DnaJ peptide-binding domain"/>
    <property type="match status" value="2"/>
</dbReference>
<dbReference type="OrthoDB" id="545387at2759"/>
<dbReference type="Gene3D" id="2.60.260.20">
    <property type="entry name" value="Urease metallochaperone UreE, N-terminal domain"/>
    <property type="match status" value="2"/>
</dbReference>
<evidence type="ECO:0000259" key="3">
    <source>
        <dbReference type="PROSITE" id="PS50076"/>
    </source>
</evidence>
<dbReference type="PROSITE" id="PS50076">
    <property type="entry name" value="DNAJ_2"/>
    <property type="match status" value="1"/>
</dbReference>
<dbReference type="InterPro" id="IPR051339">
    <property type="entry name" value="DnaJ_subfamily_B"/>
</dbReference>
<dbReference type="GO" id="GO:0051082">
    <property type="term" value="F:unfolded protein binding"/>
    <property type="evidence" value="ECO:0007669"/>
    <property type="project" value="InterPro"/>
</dbReference>
<reference evidence="5" key="1">
    <citation type="journal article" date="2016" name="Nat. Commun.">
        <title>The Gonium pectorale genome demonstrates co-option of cell cycle regulation during the evolution of multicellularity.</title>
        <authorList>
            <person name="Hanschen E.R."/>
            <person name="Marriage T.N."/>
            <person name="Ferris P.J."/>
            <person name="Hamaji T."/>
            <person name="Toyoda A."/>
            <person name="Fujiyama A."/>
            <person name="Neme R."/>
            <person name="Noguchi H."/>
            <person name="Minakuchi Y."/>
            <person name="Suzuki M."/>
            <person name="Kawai-Toyooka H."/>
            <person name="Smith D.R."/>
            <person name="Sparks H."/>
            <person name="Anderson J."/>
            <person name="Bakaric R."/>
            <person name="Luria V."/>
            <person name="Karger A."/>
            <person name="Kirschner M.W."/>
            <person name="Durand P.M."/>
            <person name="Michod R.E."/>
            <person name="Nozaki H."/>
            <person name="Olson B.J."/>
        </authorList>
    </citation>
    <scope>NUCLEOTIDE SEQUENCE [LARGE SCALE GENOMIC DNA]</scope>
    <source>
        <strain evidence="5">NIES-2863</strain>
    </source>
</reference>
<dbReference type="GO" id="GO:0051087">
    <property type="term" value="F:protein-folding chaperone binding"/>
    <property type="evidence" value="ECO:0007669"/>
    <property type="project" value="TreeGrafter"/>
</dbReference>
<feature type="domain" description="J" evidence="3">
    <location>
        <begin position="4"/>
        <end position="76"/>
    </location>
</feature>
<dbReference type="PRINTS" id="PR00625">
    <property type="entry name" value="JDOMAIN"/>
</dbReference>
<feature type="compositionally biased region" description="Gly residues" evidence="2">
    <location>
        <begin position="383"/>
        <end position="394"/>
    </location>
</feature>
<dbReference type="InterPro" id="IPR008971">
    <property type="entry name" value="HSP40/DnaJ_pept-bd"/>
</dbReference>
<comment type="caution">
    <text evidence="4">The sequence shown here is derived from an EMBL/GenBank/DDBJ whole genome shotgun (WGS) entry which is preliminary data.</text>
</comment>
<evidence type="ECO:0000256" key="2">
    <source>
        <dbReference type="SAM" id="MobiDB-lite"/>
    </source>
</evidence>
<feature type="region of interest" description="Disordered" evidence="2">
    <location>
        <begin position="372"/>
        <end position="410"/>
    </location>
</feature>
<dbReference type="InterPro" id="IPR002939">
    <property type="entry name" value="DnaJ_C"/>
</dbReference>
<dbReference type="GO" id="GO:0005829">
    <property type="term" value="C:cytosol"/>
    <property type="evidence" value="ECO:0007669"/>
    <property type="project" value="TreeGrafter"/>
</dbReference>
<dbReference type="GO" id="GO:0006457">
    <property type="term" value="P:protein folding"/>
    <property type="evidence" value="ECO:0007669"/>
    <property type="project" value="InterPro"/>
</dbReference>
<evidence type="ECO:0000256" key="1">
    <source>
        <dbReference type="ARBA" id="ARBA00023186"/>
    </source>
</evidence>
<dbReference type="SMART" id="SM00271">
    <property type="entry name" value="DnaJ"/>
    <property type="match status" value="1"/>
</dbReference>